<dbReference type="EMBL" id="BAABEY010000024">
    <property type="protein sequence ID" value="GAA4440364.1"/>
    <property type="molecule type" value="Genomic_DNA"/>
</dbReference>
<proteinExistence type="predicted"/>
<gene>
    <name evidence="2" type="ORF">GCM10023091_23910</name>
</gene>
<feature type="signal peptide" evidence="1">
    <location>
        <begin position="1"/>
        <end position="19"/>
    </location>
</feature>
<comment type="caution">
    <text evidence="2">The sequence shown here is derived from an EMBL/GenBank/DDBJ whole genome shotgun (WGS) entry which is preliminary data.</text>
</comment>
<dbReference type="Proteomes" id="UP001501508">
    <property type="component" value="Unassembled WGS sequence"/>
</dbReference>
<dbReference type="Gene3D" id="1.25.40.10">
    <property type="entry name" value="Tetratricopeptide repeat domain"/>
    <property type="match status" value="1"/>
</dbReference>
<feature type="chain" id="PRO_5045471783" description="Tetratricopeptide repeat protein" evidence="1">
    <location>
        <begin position="20"/>
        <end position="369"/>
    </location>
</feature>
<reference evidence="3" key="1">
    <citation type="journal article" date="2019" name="Int. J. Syst. Evol. Microbiol.">
        <title>The Global Catalogue of Microorganisms (GCM) 10K type strain sequencing project: providing services to taxonomists for standard genome sequencing and annotation.</title>
        <authorList>
            <consortium name="The Broad Institute Genomics Platform"/>
            <consortium name="The Broad Institute Genome Sequencing Center for Infectious Disease"/>
            <person name="Wu L."/>
            <person name="Ma J."/>
        </authorList>
    </citation>
    <scope>NUCLEOTIDE SEQUENCE [LARGE SCALE GENOMIC DNA]</scope>
    <source>
        <strain evidence="3">JCM 31920</strain>
    </source>
</reference>
<accession>A0ABP8LYF1</accession>
<evidence type="ECO:0000313" key="2">
    <source>
        <dbReference type="EMBL" id="GAA4440364.1"/>
    </source>
</evidence>
<dbReference type="SUPFAM" id="SSF48452">
    <property type="entry name" value="TPR-like"/>
    <property type="match status" value="1"/>
</dbReference>
<name>A0ABP8LYF1_9BACT</name>
<protein>
    <recommendedName>
        <fullName evidence="4">Tetratricopeptide repeat protein</fullName>
    </recommendedName>
</protein>
<keyword evidence="1" id="KW-0732">Signal</keyword>
<evidence type="ECO:0000313" key="3">
    <source>
        <dbReference type="Proteomes" id="UP001501508"/>
    </source>
</evidence>
<organism evidence="2 3">
    <name type="scientific">Ravibacter arvi</name>
    <dbReference type="NCBI Taxonomy" id="2051041"/>
    <lineage>
        <taxon>Bacteria</taxon>
        <taxon>Pseudomonadati</taxon>
        <taxon>Bacteroidota</taxon>
        <taxon>Cytophagia</taxon>
        <taxon>Cytophagales</taxon>
        <taxon>Spirosomataceae</taxon>
        <taxon>Ravibacter</taxon>
    </lineage>
</organism>
<sequence>MNKKIIVLLLLVLPLTRLKAQFLQDEVGMALVKTGIDHIYNFDFAEADRVAAEVNKRYPGHPVTYLLKAFSMNWRYLPIDSNKEKMAEYQRLLQKCLEATRQRYGNESDNPEAVFFTMASHGYIALTYNYRGEFLKAVGEARKAYKALVDGMGFVEQNPDFYFTSGLYNYYVNVYPQEYPIVKPLMIFFKSGNKAKGLQQLRAGAEKGLITMAETCYYLSHIYMAYEDKMAESLVYTGKLRRNYPENPVYRMRYIENLLHLGRNTEAENENKVFAKYDRGLYRKAWHLFNGLILERKKDDTAAKAAFEKALAVPLELQYVKEYHAMSYAGLARIAHRAGDKKKAKALYKKCLEYAEYKRVIAEAKNYKE</sequence>
<dbReference type="RefSeq" id="WP_345029407.1">
    <property type="nucleotide sequence ID" value="NZ_BAABEY010000024.1"/>
</dbReference>
<evidence type="ECO:0008006" key="4">
    <source>
        <dbReference type="Google" id="ProtNLM"/>
    </source>
</evidence>
<keyword evidence="3" id="KW-1185">Reference proteome</keyword>
<evidence type="ECO:0000256" key="1">
    <source>
        <dbReference type="SAM" id="SignalP"/>
    </source>
</evidence>
<dbReference type="InterPro" id="IPR011990">
    <property type="entry name" value="TPR-like_helical_dom_sf"/>
</dbReference>